<dbReference type="EMBL" id="CP010945">
    <property type="protein sequence ID" value="AKV07617.1"/>
    <property type="molecule type" value="Genomic_DNA"/>
</dbReference>
<dbReference type="Proteomes" id="UP000017175">
    <property type="component" value="Chromosome"/>
</dbReference>
<dbReference type="eggNOG" id="COG1680">
    <property type="taxonomic scope" value="Bacteria"/>
</dbReference>
<reference evidence="1 2" key="1">
    <citation type="journal article" date="2012" name="J. Bacteriol.">
        <title>Draft genome sequence of the cyanide-utilizing bacterium Pseudomonas fluorescens strain NCIMB 11764.</title>
        <authorList>
            <person name="Vilo C.A."/>
            <person name="Benedik M.J."/>
            <person name="Kunz D.A."/>
            <person name="Dong Q."/>
        </authorList>
    </citation>
    <scope>NUCLEOTIDE SEQUENCE [LARGE SCALE GENOMIC DNA]</scope>
    <source>
        <strain evidence="1 2">NCIMB 11764</strain>
    </source>
</reference>
<evidence type="ECO:0000313" key="2">
    <source>
        <dbReference type="Proteomes" id="UP000017175"/>
    </source>
</evidence>
<accession>A0A0K1QPM4</accession>
<name>A0A0K1QPM4_PSEFL</name>
<dbReference type="AlphaFoldDB" id="A0A0K1QPM4"/>
<organism evidence="1 2">
    <name type="scientific">Pseudomonas fluorescens NCIMB 11764</name>
    <dbReference type="NCBI Taxonomy" id="1221522"/>
    <lineage>
        <taxon>Bacteria</taxon>
        <taxon>Pseudomonadati</taxon>
        <taxon>Pseudomonadota</taxon>
        <taxon>Gammaproteobacteria</taxon>
        <taxon>Pseudomonadales</taxon>
        <taxon>Pseudomonadaceae</taxon>
        <taxon>Pseudomonas</taxon>
    </lineage>
</organism>
<protein>
    <submittedName>
        <fullName evidence="1">Uncharacterized protein</fullName>
    </submittedName>
</protein>
<dbReference type="SUPFAM" id="SSF56601">
    <property type="entry name" value="beta-lactamase/transpeptidase-like"/>
    <property type="match status" value="1"/>
</dbReference>
<dbReference type="InterPro" id="IPR012338">
    <property type="entry name" value="Beta-lactam/transpept-like"/>
</dbReference>
<proteinExistence type="predicted"/>
<gene>
    <name evidence="1" type="ORF">B723_14780</name>
</gene>
<evidence type="ECO:0000313" key="1">
    <source>
        <dbReference type="EMBL" id="AKV07617.1"/>
    </source>
</evidence>
<sequence>MDSIGTPFAGGGLNTGLRDLARFGEMLRNDGRVNGQQIAPKAVVDPSAKRVIVRYASHPVAGV</sequence>
<dbReference type="Gene3D" id="3.40.710.10">
    <property type="entry name" value="DD-peptidase/beta-lactamase superfamily"/>
    <property type="match status" value="1"/>
</dbReference>